<protein>
    <recommendedName>
        <fullName evidence="6">Fucose-specific lectin</fullName>
    </recommendedName>
</protein>
<feature type="compositionally biased region" description="Low complexity" evidence="1">
    <location>
        <begin position="398"/>
        <end position="420"/>
    </location>
</feature>
<evidence type="ECO:0000256" key="2">
    <source>
        <dbReference type="SAM" id="Phobius"/>
    </source>
</evidence>
<dbReference type="VEuPathDB" id="FungiDB:FOZG_16483"/>
<dbReference type="VEuPathDB" id="FungiDB:FOMG_17347"/>
<reference evidence="5" key="1">
    <citation type="submission" date="2016-09" db="EMBL/GenBank/DDBJ databases">
        <authorList>
            <person name="Guldener U."/>
        </authorList>
    </citation>
    <scope>NUCLEOTIDE SEQUENCE [LARGE SCALE GENOMIC DNA]</scope>
    <source>
        <strain evidence="5">V64-1</strain>
    </source>
</reference>
<dbReference type="VEuPathDB" id="FungiDB:FOC1_g10006413"/>
<dbReference type="Gene3D" id="2.120.10.70">
    <property type="entry name" value="Fucose-specific lectin"/>
    <property type="match status" value="2"/>
</dbReference>
<dbReference type="Proteomes" id="UP000219369">
    <property type="component" value="Unassembled WGS sequence"/>
</dbReference>
<dbReference type="VEuPathDB" id="FungiDB:FOC4_g10002767"/>
<dbReference type="VEuPathDB" id="FungiDB:FOXG_16645"/>
<feature type="transmembrane region" description="Helical" evidence="2">
    <location>
        <begin position="428"/>
        <end position="449"/>
    </location>
</feature>
<evidence type="ECO:0000256" key="1">
    <source>
        <dbReference type="SAM" id="MobiDB-lite"/>
    </source>
</evidence>
<feature type="region of interest" description="Disordered" evidence="1">
    <location>
        <begin position="266"/>
        <end position="287"/>
    </location>
</feature>
<keyword evidence="2" id="KW-0812">Transmembrane</keyword>
<evidence type="ECO:0000313" key="5">
    <source>
        <dbReference type="Proteomes" id="UP000219369"/>
    </source>
</evidence>
<gene>
    <name evidence="4" type="ORF">FRV6_00934</name>
</gene>
<keyword evidence="3" id="KW-0732">Signal</keyword>
<organism evidence="4 5">
    <name type="scientific">Fusarium oxysporum</name>
    <name type="common">Fusarium vascular wilt</name>
    <dbReference type="NCBI Taxonomy" id="5507"/>
    <lineage>
        <taxon>Eukaryota</taxon>
        <taxon>Fungi</taxon>
        <taxon>Dikarya</taxon>
        <taxon>Ascomycota</taxon>
        <taxon>Pezizomycotina</taxon>
        <taxon>Sordariomycetes</taxon>
        <taxon>Hypocreomycetidae</taxon>
        <taxon>Hypocreales</taxon>
        <taxon>Nectriaceae</taxon>
        <taxon>Fusarium</taxon>
        <taxon>Fusarium oxysporum species complex</taxon>
    </lineage>
</organism>
<evidence type="ECO:0008006" key="6">
    <source>
        <dbReference type="Google" id="ProtNLM"/>
    </source>
</evidence>
<dbReference type="OrthoDB" id="4696326at2759"/>
<keyword evidence="2" id="KW-1133">Transmembrane helix</keyword>
<feature type="region of interest" description="Disordered" evidence="1">
    <location>
        <begin position="392"/>
        <end position="420"/>
    </location>
</feature>
<evidence type="ECO:0000313" key="4">
    <source>
        <dbReference type="EMBL" id="SCO76722.1"/>
    </source>
</evidence>
<accession>A0A2H3SJR8</accession>
<feature type="signal peptide" evidence="3">
    <location>
        <begin position="1"/>
        <end position="20"/>
    </location>
</feature>
<feature type="compositionally biased region" description="Basic and acidic residues" evidence="1">
    <location>
        <begin position="460"/>
        <end position="474"/>
    </location>
</feature>
<proteinExistence type="predicted"/>
<name>A0A2H3SJR8_FUSOX</name>
<dbReference type="AlphaFoldDB" id="A0A2H3SJR8"/>
<feature type="chain" id="PRO_5013635397" description="Fucose-specific lectin" evidence="3">
    <location>
        <begin position="21"/>
        <end position="508"/>
    </location>
</feature>
<keyword evidence="2" id="KW-0472">Membrane</keyword>
<dbReference type="SUPFAM" id="SSF89372">
    <property type="entry name" value="Fucose-specific lectin"/>
    <property type="match status" value="1"/>
</dbReference>
<feature type="region of interest" description="Disordered" evidence="1">
    <location>
        <begin position="455"/>
        <end position="474"/>
    </location>
</feature>
<evidence type="ECO:0000256" key="3">
    <source>
        <dbReference type="SAM" id="SignalP"/>
    </source>
</evidence>
<dbReference type="VEuPathDB" id="FungiDB:FOIG_14669"/>
<sequence>MRVLLLVFVFLLAEPVVGLAAWWTRSSEDIITPHFAYQDPKSGEILHSSCNSIGSAAFSTLKPKVFPISDNIPFKSQPKFSTALAVAGWWDDDLNTPMASVFYQAVDKSIVKALFQCDNKTGYYTFDTNGKTVVSEIAGAPSVYKETGLTAVKLESPGEYQLHYHDEQRLVNLLSSTNETDWHYNGPVSLMSLDNTALASVHTGSTNISVIWPHRGDYGITVANFKEDNEDKWSLGDYKGIFDSIVADLGFLESFPSPFPRSGLTNNSDARDFASRAGEPPPLDPPSSWESWRVNLSIAANLDSQLSVFYIGEDAQLHEYLQQTNGSWIEQASPGANKWPKADDQFGRSAAASPPNFDDMWIYYESGNDVVELYRDRRGLWKDAQITRLTTARNVDPDSGSNGNDDSSGTSSSSEAGETENLTRGAKIGIGIGASVGVLVIAIATWFLLRKRRQTTATTETHEPPELQDTGKVELSDTAKFELSDTAKFELSDTARYELPGDSSFQTS</sequence>
<dbReference type="VEuPathDB" id="FungiDB:HZS61_005701"/>
<dbReference type="EMBL" id="FMJY01000001">
    <property type="protein sequence ID" value="SCO76722.1"/>
    <property type="molecule type" value="Genomic_DNA"/>
</dbReference>